<sequence length="321" mass="35726">MTPIQIKDPETGSYANILPELGFNCYEFQAMVDGQPIDVIDAHPDFASGNQRPSSGGIPILFPFPNRIANAHFQWEGTPYELPPDKTYHDKTGNAIHGFCLDLPWRVISQEESAVTGQFQLSIDGKHRLKYWPGDIFIEVRYEVKGTTLRADIRVGNPGSGSIPWGLGTHPYFKVPLSESGHLKNCLVESPASEEWVLEDCLPVGVKKSIGKSHDLREGAWLDQLQADDILTGMPEDIDQYECLIMDEQAGLVVTQDYDAIFTELVVFTPPDRDCVCLEPYTCVTNAINLLNADVETGLRVLPPESEIKTWIEIRAGKVIV</sequence>
<dbReference type="InterPro" id="IPR008183">
    <property type="entry name" value="Aldose_1/G6P_1-epimerase"/>
</dbReference>
<dbReference type="CDD" id="cd01081">
    <property type="entry name" value="Aldose_epim"/>
    <property type="match status" value="1"/>
</dbReference>
<protein>
    <submittedName>
        <fullName evidence="1">Aldose 1-epimerase</fullName>
    </submittedName>
</protein>
<dbReference type="AlphaFoldDB" id="A0A3D3R2Y1"/>
<dbReference type="GO" id="GO:0016853">
    <property type="term" value="F:isomerase activity"/>
    <property type="evidence" value="ECO:0007669"/>
    <property type="project" value="InterPro"/>
</dbReference>
<dbReference type="SUPFAM" id="SSF74650">
    <property type="entry name" value="Galactose mutarotase-like"/>
    <property type="match status" value="1"/>
</dbReference>
<dbReference type="GO" id="GO:0005975">
    <property type="term" value="P:carbohydrate metabolic process"/>
    <property type="evidence" value="ECO:0007669"/>
    <property type="project" value="InterPro"/>
</dbReference>
<dbReference type="InterPro" id="IPR011013">
    <property type="entry name" value="Gal_mutarotase_sf_dom"/>
</dbReference>
<comment type="caution">
    <text evidence="1">The sequence shown here is derived from an EMBL/GenBank/DDBJ whole genome shotgun (WGS) entry which is preliminary data.</text>
</comment>
<dbReference type="Proteomes" id="UP000263642">
    <property type="component" value="Unassembled WGS sequence"/>
</dbReference>
<dbReference type="InterPro" id="IPR014718">
    <property type="entry name" value="GH-type_carb-bd"/>
</dbReference>
<reference evidence="1 2" key="1">
    <citation type="journal article" date="2018" name="Nat. Biotechnol.">
        <title>A standardized bacterial taxonomy based on genome phylogeny substantially revises the tree of life.</title>
        <authorList>
            <person name="Parks D.H."/>
            <person name="Chuvochina M."/>
            <person name="Waite D.W."/>
            <person name="Rinke C."/>
            <person name="Skarshewski A."/>
            <person name="Chaumeil P.A."/>
            <person name="Hugenholtz P."/>
        </authorList>
    </citation>
    <scope>NUCLEOTIDE SEQUENCE [LARGE SCALE GENOMIC DNA]</scope>
    <source>
        <strain evidence="1">UBA9375</strain>
    </source>
</reference>
<accession>A0A3D3R2Y1</accession>
<dbReference type="EMBL" id="DQAY01000054">
    <property type="protein sequence ID" value="HCO23173.1"/>
    <property type="molecule type" value="Genomic_DNA"/>
</dbReference>
<dbReference type="Pfam" id="PF01263">
    <property type="entry name" value="Aldose_epim"/>
    <property type="match status" value="1"/>
</dbReference>
<gene>
    <name evidence="1" type="ORF">DIT97_08980</name>
</gene>
<name>A0A3D3R2Y1_9PLAN</name>
<dbReference type="Gene3D" id="2.70.98.10">
    <property type="match status" value="1"/>
</dbReference>
<organism evidence="1 2">
    <name type="scientific">Gimesia maris</name>
    <dbReference type="NCBI Taxonomy" id="122"/>
    <lineage>
        <taxon>Bacteria</taxon>
        <taxon>Pseudomonadati</taxon>
        <taxon>Planctomycetota</taxon>
        <taxon>Planctomycetia</taxon>
        <taxon>Planctomycetales</taxon>
        <taxon>Planctomycetaceae</taxon>
        <taxon>Gimesia</taxon>
    </lineage>
</organism>
<dbReference type="RefSeq" id="WP_278440717.1">
    <property type="nucleotide sequence ID" value="NZ_CAXBMG010000029.1"/>
</dbReference>
<proteinExistence type="predicted"/>
<dbReference type="GO" id="GO:0030246">
    <property type="term" value="F:carbohydrate binding"/>
    <property type="evidence" value="ECO:0007669"/>
    <property type="project" value="InterPro"/>
</dbReference>
<evidence type="ECO:0000313" key="2">
    <source>
        <dbReference type="Proteomes" id="UP000263642"/>
    </source>
</evidence>
<evidence type="ECO:0000313" key="1">
    <source>
        <dbReference type="EMBL" id="HCO23173.1"/>
    </source>
</evidence>